<evidence type="ECO:0008006" key="3">
    <source>
        <dbReference type="Google" id="ProtNLM"/>
    </source>
</evidence>
<reference evidence="1 2" key="1">
    <citation type="journal article" date="2016" name="Nat. Commun.">
        <title>Thousands of microbial genomes shed light on interconnected biogeochemical processes in an aquifer system.</title>
        <authorList>
            <person name="Anantharaman K."/>
            <person name="Brown C.T."/>
            <person name="Hug L.A."/>
            <person name="Sharon I."/>
            <person name="Castelle C.J."/>
            <person name="Probst A.J."/>
            <person name="Thomas B.C."/>
            <person name="Singh A."/>
            <person name="Wilkins M.J."/>
            <person name="Karaoz U."/>
            <person name="Brodie E.L."/>
            <person name="Williams K.H."/>
            <person name="Hubbard S.S."/>
            <person name="Banfield J.F."/>
        </authorList>
    </citation>
    <scope>NUCLEOTIDE SEQUENCE [LARGE SCALE GENOMIC DNA]</scope>
</reference>
<proteinExistence type="predicted"/>
<sequence length="478" mass="53507">MSSTNVSAGPEREFLLRTGMINPNVFAGLQPDDCVTWQPVLGGGYVNHSLCNHTCVTEVDGESTGGGYTCESSFIFAKGAKGFAPREAIVGWTKNAAAAQYVARDMFFVDHYDKYVEEFQVPPAWAAAIKSQLTHPDMKVECNRFGGSPEMLRDCPGIISDSKAAGLIVNLTTPGRRFMIDRQFAEDIAADPPQILAMSFDDVHPDEIKRLSGMSLDELKAGWREIPKLHGQRQKAYEALYASQLLREMKVPVKHLFNVVTHKGNIDHLQDILDTLQECVPGCLVNAFPAQSFGTDPLCWTPESLPALRKHILHFITGTLEGKPGINRRISYYNMLEAAFRKWWPDNPTRLCQFMSGVGAWDFTLRPGGYRYVQIARNKDIYNLPQDELSYPGGHIGCFWNPHLSLSRQVGEHIEELADTFVVGMVKRGEEVRRGRREYVQTSSIMPRLALDTLSLELGIPAELVPEYLGTRLEYCGF</sequence>
<dbReference type="SUPFAM" id="SSF102114">
    <property type="entry name" value="Radical SAM enzymes"/>
    <property type="match status" value="1"/>
</dbReference>
<dbReference type="InterPro" id="IPR058240">
    <property type="entry name" value="rSAM_sf"/>
</dbReference>
<name>A0A1F5N9L5_9BACT</name>
<dbReference type="AlphaFoldDB" id="A0A1F5N9L5"/>
<dbReference type="InterPro" id="IPR013785">
    <property type="entry name" value="Aldolase_TIM"/>
</dbReference>
<evidence type="ECO:0000313" key="1">
    <source>
        <dbReference type="EMBL" id="OGE74391.1"/>
    </source>
</evidence>
<dbReference type="Gene3D" id="3.20.20.70">
    <property type="entry name" value="Aldolase class I"/>
    <property type="match status" value="1"/>
</dbReference>
<gene>
    <name evidence="1" type="ORF">A2717_02515</name>
</gene>
<dbReference type="EMBL" id="MFEH01000001">
    <property type="protein sequence ID" value="OGE74391.1"/>
    <property type="molecule type" value="Genomic_DNA"/>
</dbReference>
<dbReference type="STRING" id="1817821.A2717_02515"/>
<organism evidence="1 2">
    <name type="scientific">Candidatus Doudnabacteria bacterium RIFCSPHIGHO2_01_FULL_41_86</name>
    <dbReference type="NCBI Taxonomy" id="1817821"/>
    <lineage>
        <taxon>Bacteria</taxon>
        <taxon>Candidatus Doudnaibacteriota</taxon>
    </lineage>
</organism>
<evidence type="ECO:0000313" key="2">
    <source>
        <dbReference type="Proteomes" id="UP000177610"/>
    </source>
</evidence>
<comment type="caution">
    <text evidence="1">The sequence shown here is derived from an EMBL/GenBank/DDBJ whole genome shotgun (WGS) entry which is preliminary data.</text>
</comment>
<accession>A0A1F5N9L5</accession>
<dbReference type="Proteomes" id="UP000177610">
    <property type="component" value="Unassembled WGS sequence"/>
</dbReference>
<protein>
    <recommendedName>
        <fullName evidence="3">Radical SAM core domain-containing protein</fullName>
    </recommendedName>
</protein>